<evidence type="ECO:0000313" key="1">
    <source>
        <dbReference type="EMBL" id="DAF86328.1"/>
    </source>
</evidence>
<organism evidence="1">
    <name type="scientific">Siphoviridae sp. ctQkj3</name>
    <dbReference type="NCBI Taxonomy" id="2825495"/>
    <lineage>
        <taxon>Viruses</taxon>
        <taxon>Duplodnaviria</taxon>
        <taxon>Heunggongvirae</taxon>
        <taxon>Uroviricota</taxon>
        <taxon>Caudoviricetes</taxon>
    </lineage>
</organism>
<protein>
    <submittedName>
        <fullName evidence="1">Uncharacterized protein</fullName>
    </submittedName>
</protein>
<reference evidence="1" key="1">
    <citation type="journal article" date="2021" name="Proc. Natl. Acad. Sci. U.S.A.">
        <title>A Catalog of Tens of Thousands of Viruses from Human Metagenomes Reveals Hidden Associations with Chronic Diseases.</title>
        <authorList>
            <person name="Tisza M.J."/>
            <person name="Buck C.B."/>
        </authorList>
    </citation>
    <scope>NUCLEOTIDE SEQUENCE</scope>
    <source>
        <strain evidence="1">CtQkj3</strain>
    </source>
</reference>
<accession>A0A8S5TVY3</accession>
<proteinExistence type="predicted"/>
<sequence length="41" mass="4353">MITGHALYAEARCSSATGSGGKTLRPKRYVAVHGAGEYTKR</sequence>
<dbReference type="EMBL" id="BK015942">
    <property type="protein sequence ID" value="DAF86328.1"/>
    <property type="molecule type" value="Genomic_DNA"/>
</dbReference>
<name>A0A8S5TVY3_9CAUD</name>